<sequence length="337" mass="38143">MFHTETYWDNRLDEDVKLHTDWLCNYHTILPLIKSAYRRPRATALVLGSGVSTFPEEIYDSGIKEVLMLDSCEPAIMEVQRRNSEGGRLGLYYLVGDPGSVNQPQLSDSAMRFDLVVDKGTIDIILSAEDGWERAARALQWVYQHMRTPATFILISHSPPHDRINLLSSVYWHSIQFKMVRGSSLEDLMSENLHHEELVDYPYAVAEWEEQMEIRAAAQVALDEAAKKVEIEQIADPSSLTPDEQGGQQVDDVDIEDERVENQAEAQIGTLDTSRSVEEEVTGGDMGRYSYVNSSVNQLLARADSDLKDRGCWKKSELPEGRLNFSPGLAFVYILEK</sequence>
<proteinExistence type="inferred from homology"/>
<keyword evidence="5" id="KW-1185">Reference proteome</keyword>
<accession>A0A250XKY9</accession>
<dbReference type="SUPFAM" id="SSF53335">
    <property type="entry name" value="S-adenosyl-L-methionine-dependent methyltransferases"/>
    <property type="match status" value="1"/>
</dbReference>
<evidence type="ECO:0000256" key="2">
    <source>
        <dbReference type="ARBA" id="ARBA00022603"/>
    </source>
</evidence>
<dbReference type="Gene3D" id="3.40.50.150">
    <property type="entry name" value="Vaccinia Virus protein VP39"/>
    <property type="match status" value="1"/>
</dbReference>
<dbReference type="CDD" id="cd02440">
    <property type="entry name" value="AdoMet_MTases"/>
    <property type="match status" value="1"/>
</dbReference>
<evidence type="ECO:0000256" key="3">
    <source>
        <dbReference type="ARBA" id="ARBA00022679"/>
    </source>
</evidence>
<comment type="similarity">
    <text evidence="1">Belongs to the methyltransferase superfamily.</text>
</comment>
<gene>
    <name evidence="4" type="ORF">CEUSTIGMA_g11169.t1</name>
</gene>
<protein>
    <recommendedName>
        <fullName evidence="6">Methyltransferase type 11 domain-containing protein</fullName>
    </recommendedName>
</protein>
<comment type="caution">
    <text evidence="4">The sequence shown here is derived from an EMBL/GenBank/DDBJ whole genome shotgun (WGS) entry which is preliminary data.</text>
</comment>
<dbReference type="InterPro" id="IPR051419">
    <property type="entry name" value="Lys/N-term_MeTrsfase_sf"/>
</dbReference>
<dbReference type="GO" id="GO:0008168">
    <property type="term" value="F:methyltransferase activity"/>
    <property type="evidence" value="ECO:0007669"/>
    <property type="project" value="UniProtKB-KW"/>
</dbReference>
<evidence type="ECO:0000256" key="1">
    <source>
        <dbReference type="ARBA" id="ARBA00008361"/>
    </source>
</evidence>
<reference evidence="4 5" key="1">
    <citation type="submission" date="2017-08" db="EMBL/GenBank/DDBJ databases">
        <title>Acidophilic green algal genome provides insights into adaptation to an acidic environment.</title>
        <authorList>
            <person name="Hirooka S."/>
            <person name="Hirose Y."/>
            <person name="Kanesaki Y."/>
            <person name="Higuchi S."/>
            <person name="Fujiwara T."/>
            <person name="Onuma R."/>
            <person name="Era A."/>
            <person name="Ohbayashi R."/>
            <person name="Uzuka A."/>
            <person name="Nozaki H."/>
            <person name="Yoshikawa H."/>
            <person name="Miyagishima S.Y."/>
        </authorList>
    </citation>
    <scope>NUCLEOTIDE SEQUENCE [LARGE SCALE GENOMIC DNA]</scope>
    <source>
        <strain evidence="4 5">NIES-2499</strain>
    </source>
</reference>
<dbReference type="EMBL" id="BEGY01000106">
    <property type="protein sequence ID" value="GAX83744.1"/>
    <property type="molecule type" value="Genomic_DNA"/>
</dbReference>
<evidence type="ECO:0000313" key="4">
    <source>
        <dbReference type="EMBL" id="GAX83744.1"/>
    </source>
</evidence>
<name>A0A250XKY9_9CHLO</name>
<dbReference type="OrthoDB" id="411785at2759"/>
<dbReference type="PANTHER" id="PTHR12176:SF80">
    <property type="entry name" value="EEF1A LYSINE METHYLTRANSFERASE 4"/>
    <property type="match status" value="1"/>
</dbReference>
<dbReference type="AlphaFoldDB" id="A0A250XKY9"/>
<dbReference type="PANTHER" id="PTHR12176">
    <property type="entry name" value="SAM-DEPENDENT METHYLTRANSFERASE SUPERFAMILY PROTEIN"/>
    <property type="match status" value="1"/>
</dbReference>
<evidence type="ECO:0008006" key="6">
    <source>
        <dbReference type="Google" id="ProtNLM"/>
    </source>
</evidence>
<organism evidence="4 5">
    <name type="scientific">Chlamydomonas eustigma</name>
    <dbReference type="NCBI Taxonomy" id="1157962"/>
    <lineage>
        <taxon>Eukaryota</taxon>
        <taxon>Viridiplantae</taxon>
        <taxon>Chlorophyta</taxon>
        <taxon>core chlorophytes</taxon>
        <taxon>Chlorophyceae</taxon>
        <taxon>CS clade</taxon>
        <taxon>Chlamydomonadales</taxon>
        <taxon>Chlamydomonadaceae</taxon>
        <taxon>Chlamydomonas</taxon>
    </lineage>
</organism>
<evidence type="ECO:0000313" key="5">
    <source>
        <dbReference type="Proteomes" id="UP000232323"/>
    </source>
</evidence>
<dbReference type="Proteomes" id="UP000232323">
    <property type="component" value="Unassembled WGS sequence"/>
</dbReference>
<dbReference type="InterPro" id="IPR029063">
    <property type="entry name" value="SAM-dependent_MTases_sf"/>
</dbReference>
<dbReference type="GO" id="GO:0032259">
    <property type="term" value="P:methylation"/>
    <property type="evidence" value="ECO:0007669"/>
    <property type="project" value="UniProtKB-KW"/>
</dbReference>
<keyword evidence="2" id="KW-0489">Methyltransferase</keyword>
<keyword evidence="3" id="KW-0808">Transferase</keyword>